<dbReference type="Pfam" id="PF01266">
    <property type="entry name" value="DAO"/>
    <property type="match status" value="1"/>
</dbReference>
<proteinExistence type="predicted"/>
<evidence type="ECO:0000313" key="3">
    <source>
        <dbReference type="Proteomes" id="UP000291981"/>
    </source>
</evidence>
<dbReference type="InterPro" id="IPR006076">
    <property type="entry name" value="FAD-dep_OxRdtase"/>
</dbReference>
<dbReference type="OrthoDB" id="9794226at2"/>
<accession>A0A4Q8QJH8</accession>
<dbReference type="InterPro" id="IPR036188">
    <property type="entry name" value="FAD/NAD-bd_sf"/>
</dbReference>
<dbReference type="GO" id="GO:0005737">
    <property type="term" value="C:cytoplasm"/>
    <property type="evidence" value="ECO:0007669"/>
    <property type="project" value="TreeGrafter"/>
</dbReference>
<sequence length="416" mass="46450">MSKKVIVVGGGIVGLSSAYFLAQEGHEVIVIDKSNLDSGASYINAGYITPSHIVSLAAPGMITKGLRYMFDSSSPFYMKPRWDLDFFKWAWSFKKSATSRKVARAMPIIRDLNLLGRELYDSFKTLDTFEDFHLENKGLLMIYKTEKERDHEAKTASRAEELDLEVTHLNRQELQKLEPNVQINASGAFYYLCDRHMTPSTFMQALQNYLLGKGVKIIGNEEVQDFHLEGDTIKSIQTDKQVYDLEELVLASGSWTSRLAKKLNVRIPLQAGKGYGINVTTDTGISMPALLLEAKIAVTPMRGFTRFAGTMEFSGINDTIRKERIEAIASSAGDYYEGLQINDKDKRMAGFGLRPVTPDGLPYIGRASKFKNLTIATGHAMMGWSTGPATGKLVSELISDKKISMDIEPFYPERSF</sequence>
<dbReference type="Gene3D" id="3.30.9.10">
    <property type="entry name" value="D-Amino Acid Oxidase, subunit A, domain 2"/>
    <property type="match status" value="1"/>
</dbReference>
<dbReference type="SUPFAM" id="SSF51905">
    <property type="entry name" value="FAD/NAD(P)-binding domain"/>
    <property type="match status" value="1"/>
</dbReference>
<name>A0A4Q8QJH8_9FLAO</name>
<dbReference type="EMBL" id="SGIU01000001">
    <property type="protein sequence ID" value="TAI48639.1"/>
    <property type="molecule type" value="Genomic_DNA"/>
</dbReference>
<comment type="caution">
    <text evidence="2">The sequence shown here is derived from an EMBL/GenBank/DDBJ whole genome shotgun (WGS) entry which is preliminary data.</text>
</comment>
<dbReference type="Gene3D" id="3.50.50.60">
    <property type="entry name" value="FAD/NAD(P)-binding domain"/>
    <property type="match status" value="2"/>
</dbReference>
<dbReference type="AlphaFoldDB" id="A0A4Q8QJH8"/>
<organism evidence="2 3">
    <name type="scientific">Flagellimonas allohymeniacidonis</name>
    <dbReference type="NCBI Taxonomy" id="2517819"/>
    <lineage>
        <taxon>Bacteria</taxon>
        <taxon>Pseudomonadati</taxon>
        <taxon>Bacteroidota</taxon>
        <taxon>Flavobacteriia</taxon>
        <taxon>Flavobacteriales</taxon>
        <taxon>Flavobacteriaceae</taxon>
        <taxon>Flagellimonas</taxon>
    </lineage>
</organism>
<evidence type="ECO:0000313" key="2">
    <source>
        <dbReference type="EMBL" id="TAI48639.1"/>
    </source>
</evidence>
<dbReference type="Proteomes" id="UP000291981">
    <property type="component" value="Unassembled WGS sequence"/>
</dbReference>
<reference evidence="2 3" key="1">
    <citation type="submission" date="2019-02" db="EMBL/GenBank/DDBJ databases">
        <title>Draft genome sequence of Muricauda sp. 176CP4-71.</title>
        <authorList>
            <person name="Park J.-S."/>
        </authorList>
    </citation>
    <scope>NUCLEOTIDE SEQUENCE [LARGE SCALE GENOMIC DNA]</scope>
    <source>
        <strain evidence="2 3">176CP4-71</strain>
    </source>
</reference>
<gene>
    <name evidence="2" type="ORF">EW142_02230</name>
</gene>
<protein>
    <submittedName>
        <fullName evidence="2">FAD-dependent oxidoreductase</fullName>
    </submittedName>
</protein>
<dbReference type="SUPFAM" id="SSF54373">
    <property type="entry name" value="FAD-linked reductases, C-terminal domain"/>
    <property type="match status" value="1"/>
</dbReference>
<keyword evidence="3" id="KW-1185">Reference proteome</keyword>
<evidence type="ECO:0000259" key="1">
    <source>
        <dbReference type="Pfam" id="PF01266"/>
    </source>
</evidence>
<feature type="domain" description="FAD dependent oxidoreductase" evidence="1">
    <location>
        <begin position="4"/>
        <end position="397"/>
    </location>
</feature>
<dbReference type="RefSeq" id="WP_130609042.1">
    <property type="nucleotide sequence ID" value="NZ_SGIU01000001.1"/>
</dbReference>
<dbReference type="PANTHER" id="PTHR13847">
    <property type="entry name" value="SARCOSINE DEHYDROGENASE-RELATED"/>
    <property type="match status" value="1"/>
</dbReference>